<gene>
    <name evidence="2" type="ORF">BDW02DRAFT_583958</name>
</gene>
<name>A0A6A5K3E0_9PLEO</name>
<feature type="compositionally biased region" description="Polar residues" evidence="1">
    <location>
        <begin position="609"/>
        <end position="621"/>
    </location>
</feature>
<dbReference type="OrthoDB" id="5387995at2759"/>
<evidence type="ECO:0000256" key="1">
    <source>
        <dbReference type="SAM" id="MobiDB-lite"/>
    </source>
</evidence>
<proteinExistence type="predicted"/>
<accession>A0A6A5K3E0</accession>
<protein>
    <submittedName>
        <fullName evidence="2">Uncharacterized protein</fullName>
    </submittedName>
</protein>
<feature type="region of interest" description="Disordered" evidence="1">
    <location>
        <begin position="350"/>
        <end position="384"/>
    </location>
</feature>
<dbReference type="AlphaFoldDB" id="A0A6A5K3E0"/>
<feature type="region of interest" description="Disordered" evidence="1">
    <location>
        <begin position="40"/>
        <end position="66"/>
    </location>
</feature>
<reference evidence="2" key="1">
    <citation type="submission" date="2020-01" db="EMBL/GenBank/DDBJ databases">
        <authorList>
            <consortium name="DOE Joint Genome Institute"/>
            <person name="Haridas S."/>
            <person name="Albert R."/>
            <person name="Binder M."/>
            <person name="Bloem J."/>
            <person name="Labutti K."/>
            <person name="Salamov A."/>
            <person name="Andreopoulos B."/>
            <person name="Baker S.E."/>
            <person name="Barry K."/>
            <person name="Bills G."/>
            <person name="Bluhm B.H."/>
            <person name="Cannon C."/>
            <person name="Castanera R."/>
            <person name="Culley D.E."/>
            <person name="Daum C."/>
            <person name="Ezra D."/>
            <person name="Gonzalez J.B."/>
            <person name="Henrissat B."/>
            <person name="Kuo A."/>
            <person name="Liang C."/>
            <person name="Lipzen A."/>
            <person name="Lutzoni F."/>
            <person name="Magnuson J."/>
            <person name="Mondo S."/>
            <person name="Nolan M."/>
            <person name="Ohm R."/>
            <person name="Pangilinan J."/>
            <person name="Park H.-J."/>
            <person name="Ramirez L."/>
            <person name="Alfaro M."/>
            <person name="Sun H."/>
            <person name="Tritt A."/>
            <person name="Yoshinaga Y."/>
            <person name="Zwiers L.-H."/>
            <person name="Turgeon B.G."/>
            <person name="Goodwin S.B."/>
            <person name="Spatafora J.W."/>
            <person name="Crous P.W."/>
            <person name="Grigoriev I.V."/>
        </authorList>
    </citation>
    <scope>NUCLEOTIDE SEQUENCE</scope>
    <source>
        <strain evidence="2">P77</strain>
    </source>
</reference>
<feature type="compositionally biased region" description="Basic and acidic residues" evidence="1">
    <location>
        <begin position="40"/>
        <end position="57"/>
    </location>
</feature>
<feature type="region of interest" description="Disordered" evidence="1">
    <location>
        <begin position="609"/>
        <end position="629"/>
    </location>
</feature>
<dbReference type="EMBL" id="ML975466">
    <property type="protein sequence ID" value="KAF1829117.1"/>
    <property type="molecule type" value="Genomic_DNA"/>
</dbReference>
<sequence length="651" mass="70776">MSCLCRASEAQGVGAGGEIGPAAPQDLRIIGLVRTQSQPVRKERQGWGELRRKERPSPLDPEASLGQSGLAFTTGVLLRPAPISLTLAGPVLESEFSTLSPATMRVWTPWLAGLSHLAQPNTSRHRHSPVPTSSREDAYSCTQLYLLKAIHEAGQRRMMRADSEHASSTPVRKFDSWLRSEQTTLKFNILPRPDMRLIFLPRPLPPGSRKRSRAVADIDGEHSCMQKKKRRLRLFLITSRLSPQFSHPATNIVDRGSSKIAVWAKQKALGRNLLRKAAILNGIRRRSFSRLEASGGRARGRSLVEKEKLEAQLELAKLEFNHGSVDTYTRPVLSQDPSVLPRVAVRTGNHFVVSGSPSGSPTSSRNPSPTPSGSPPLKNHTEETSLFRSPNEAFSYHLPRAQIPRREYPSLPPSPLGLSNYDAFDAEDDASDPYAHLDDDDESWPNPFEDDDDDLVPFSPSAITTNSSTTARTATTEATTAYPEFSLLDHGQTVFGGDDQPEEGVPKVWTTISTPDTSAPVLASTSPDFPVLFATSLSAPKRTDSFAMSPNFRPHIPTQSVSPNFPSVTATASTALHSVTSAATTPYHKPCTHPPSIPPNLPPVSTSPDYMPTTATASRSPNFAPLPTSPNFAAIDAPVHYQPSSANGSEI</sequence>
<evidence type="ECO:0000313" key="3">
    <source>
        <dbReference type="Proteomes" id="UP000800040"/>
    </source>
</evidence>
<evidence type="ECO:0000313" key="2">
    <source>
        <dbReference type="EMBL" id="KAF1829117.1"/>
    </source>
</evidence>
<organism evidence="2 3">
    <name type="scientific">Decorospora gaudefroyi</name>
    <dbReference type="NCBI Taxonomy" id="184978"/>
    <lineage>
        <taxon>Eukaryota</taxon>
        <taxon>Fungi</taxon>
        <taxon>Dikarya</taxon>
        <taxon>Ascomycota</taxon>
        <taxon>Pezizomycotina</taxon>
        <taxon>Dothideomycetes</taxon>
        <taxon>Pleosporomycetidae</taxon>
        <taxon>Pleosporales</taxon>
        <taxon>Pleosporineae</taxon>
        <taxon>Pleosporaceae</taxon>
        <taxon>Decorospora</taxon>
    </lineage>
</organism>
<feature type="region of interest" description="Disordered" evidence="1">
    <location>
        <begin position="405"/>
        <end position="440"/>
    </location>
</feature>
<feature type="compositionally biased region" description="Low complexity" evidence="1">
    <location>
        <begin position="354"/>
        <end position="367"/>
    </location>
</feature>
<keyword evidence="3" id="KW-1185">Reference proteome</keyword>
<dbReference type="Proteomes" id="UP000800040">
    <property type="component" value="Unassembled WGS sequence"/>
</dbReference>